<evidence type="ECO:0000313" key="1">
    <source>
        <dbReference type="EMBL" id="KAK3171594.1"/>
    </source>
</evidence>
<sequence>MSRVYNTSGVDSRGCIDAPTRLQYFKIKGMLLTLQGSRVDQIETTLDRDYAVTLQASIDIIDSWSPVDGDSPYISGETKLDAFLRTIVADVTEDKVYADLPVEAQRGFRVNAVDKTLDSSHVDAFHITKWTQFCRLATSMKGYMALVSHQVEVGDIIYRLFGSSVLYVLRPKGDNFWFICEAYVHGLMDGEAMEMLASGGKDGRRDQYLLALISGRISWGSSDTPTTSSGFAIGWSGSKWIILQSTMSVPQKGKQSVL</sequence>
<keyword evidence="2" id="KW-1185">Reference proteome</keyword>
<proteinExistence type="predicted"/>
<organism evidence="1 2">
    <name type="scientific">Lepraria neglecta</name>
    <dbReference type="NCBI Taxonomy" id="209136"/>
    <lineage>
        <taxon>Eukaryota</taxon>
        <taxon>Fungi</taxon>
        <taxon>Dikarya</taxon>
        <taxon>Ascomycota</taxon>
        <taxon>Pezizomycotina</taxon>
        <taxon>Lecanoromycetes</taxon>
        <taxon>OSLEUM clade</taxon>
        <taxon>Lecanoromycetidae</taxon>
        <taxon>Lecanorales</taxon>
        <taxon>Lecanorineae</taxon>
        <taxon>Stereocaulaceae</taxon>
        <taxon>Lepraria</taxon>
    </lineage>
</organism>
<dbReference type="Pfam" id="PF26639">
    <property type="entry name" value="Het-6_barrel"/>
    <property type="match status" value="1"/>
</dbReference>
<dbReference type="AlphaFoldDB" id="A0AAE0DJ48"/>
<dbReference type="Proteomes" id="UP001276659">
    <property type="component" value="Unassembled WGS sequence"/>
</dbReference>
<protein>
    <submittedName>
        <fullName evidence="1">Uncharacterized protein</fullName>
    </submittedName>
</protein>
<evidence type="ECO:0000313" key="2">
    <source>
        <dbReference type="Proteomes" id="UP001276659"/>
    </source>
</evidence>
<reference evidence="1" key="1">
    <citation type="submission" date="2022-11" db="EMBL/GenBank/DDBJ databases">
        <title>Chromosomal genome sequence assembly and mating type (MAT) locus characterization of the leprose asexual lichenized fungus Lepraria neglecta (Nyl.) Erichsen.</title>
        <authorList>
            <person name="Allen J.L."/>
            <person name="Pfeffer B."/>
        </authorList>
    </citation>
    <scope>NUCLEOTIDE SEQUENCE</scope>
    <source>
        <strain evidence="1">Allen 5258</strain>
    </source>
</reference>
<gene>
    <name evidence="1" type="ORF">OEA41_003678</name>
</gene>
<name>A0AAE0DJ48_9LECA</name>
<dbReference type="EMBL" id="JASNWA010000008">
    <property type="protein sequence ID" value="KAK3171594.1"/>
    <property type="molecule type" value="Genomic_DNA"/>
</dbReference>
<comment type="caution">
    <text evidence="1">The sequence shown here is derived from an EMBL/GenBank/DDBJ whole genome shotgun (WGS) entry which is preliminary data.</text>
</comment>
<accession>A0AAE0DJ48</accession>